<gene>
    <name evidence="2" type="ORF">ATF69_2673</name>
</gene>
<dbReference type="AlphaFoldDB" id="A0A561XNE0"/>
<dbReference type="RefSeq" id="WP_143227248.1">
    <property type="nucleotide sequence ID" value="NZ_CAXUPI020000004.1"/>
</dbReference>
<keyword evidence="1" id="KW-0812">Transmembrane</keyword>
<dbReference type="Proteomes" id="UP000321485">
    <property type="component" value="Unassembled WGS sequence"/>
</dbReference>
<sequence length="222" mass="24687">MDFLKILKSFEDFVYEALIWLVLLPKTLWRIVRRPRQMVTYVQAEQDREGDDRYGDAISPPLLLILCVLVAHVLDLALRKQAAPAMGTLAGALLKSEENLLLYRAMAFGIWSLAGAVWYLRHSRQPIHRLNLRNPFYEQCYLVAPFALAVSISTSLALVGGVLSAVGVGLFLLALLWFCIAEWHWVRERAALGKVHAAGVAGGLVLVGLLANTGLGYVLRHL</sequence>
<feature type="transmembrane region" description="Helical" evidence="1">
    <location>
        <begin position="13"/>
        <end position="32"/>
    </location>
</feature>
<accession>A0A561XNE0</accession>
<feature type="transmembrane region" description="Helical" evidence="1">
    <location>
        <begin position="165"/>
        <end position="185"/>
    </location>
</feature>
<dbReference type="EMBL" id="VJWE01000013">
    <property type="protein sequence ID" value="TWG37625.1"/>
    <property type="molecule type" value="Genomic_DNA"/>
</dbReference>
<proteinExistence type="predicted"/>
<feature type="transmembrane region" description="Helical" evidence="1">
    <location>
        <begin position="140"/>
        <end position="159"/>
    </location>
</feature>
<evidence type="ECO:0008006" key="4">
    <source>
        <dbReference type="Google" id="ProtNLM"/>
    </source>
</evidence>
<feature type="transmembrane region" description="Helical" evidence="1">
    <location>
        <begin position="53"/>
        <end position="74"/>
    </location>
</feature>
<organism evidence="2 3">
    <name type="scientific">Acidovorax delafieldii</name>
    <name type="common">Pseudomonas delafieldii</name>
    <dbReference type="NCBI Taxonomy" id="47920"/>
    <lineage>
        <taxon>Bacteria</taxon>
        <taxon>Pseudomonadati</taxon>
        <taxon>Pseudomonadota</taxon>
        <taxon>Betaproteobacteria</taxon>
        <taxon>Burkholderiales</taxon>
        <taxon>Comamonadaceae</taxon>
        <taxon>Acidovorax</taxon>
    </lineage>
</organism>
<feature type="transmembrane region" description="Helical" evidence="1">
    <location>
        <begin position="197"/>
        <end position="219"/>
    </location>
</feature>
<dbReference type="GeneID" id="51111731"/>
<feature type="transmembrane region" description="Helical" evidence="1">
    <location>
        <begin position="101"/>
        <end position="120"/>
    </location>
</feature>
<protein>
    <recommendedName>
        <fullName evidence="4">Yip1-like protein</fullName>
    </recommendedName>
</protein>
<keyword evidence="1" id="KW-0472">Membrane</keyword>
<evidence type="ECO:0000313" key="3">
    <source>
        <dbReference type="Proteomes" id="UP000321485"/>
    </source>
</evidence>
<name>A0A561XNE0_ACIDE</name>
<evidence type="ECO:0000256" key="1">
    <source>
        <dbReference type="SAM" id="Phobius"/>
    </source>
</evidence>
<reference evidence="2 3" key="1">
    <citation type="journal article" date="2015" name="Stand. Genomic Sci.">
        <title>Genomic Encyclopedia of Bacterial and Archaeal Type Strains, Phase III: the genomes of soil and plant-associated and newly described type strains.</title>
        <authorList>
            <person name="Whitman W.B."/>
            <person name="Woyke T."/>
            <person name="Klenk H.P."/>
            <person name="Zhou Y."/>
            <person name="Lilburn T.G."/>
            <person name="Beck B.J."/>
            <person name="De Vos P."/>
            <person name="Vandamme P."/>
            <person name="Eisen J.A."/>
            <person name="Garrity G."/>
            <person name="Hugenholtz P."/>
            <person name="Kyrpides N.C."/>
        </authorList>
    </citation>
    <scope>NUCLEOTIDE SEQUENCE [LARGE SCALE GENOMIC DNA]</scope>
    <source>
        <strain evidence="2 3">DSM 64</strain>
    </source>
</reference>
<keyword evidence="1" id="KW-1133">Transmembrane helix</keyword>
<comment type="caution">
    <text evidence="2">The sequence shown here is derived from an EMBL/GenBank/DDBJ whole genome shotgun (WGS) entry which is preliminary data.</text>
</comment>
<evidence type="ECO:0000313" key="2">
    <source>
        <dbReference type="EMBL" id="TWG37625.1"/>
    </source>
</evidence>